<protein>
    <submittedName>
        <fullName evidence="1">Uncharacterized protein</fullName>
    </submittedName>
</protein>
<organism evidence="1 2">
    <name type="scientific">Curtobacterium flaccumfaciens</name>
    <dbReference type="NCBI Taxonomy" id="2035"/>
    <lineage>
        <taxon>Bacteria</taxon>
        <taxon>Bacillati</taxon>
        <taxon>Actinomycetota</taxon>
        <taxon>Actinomycetes</taxon>
        <taxon>Micrococcales</taxon>
        <taxon>Microbacteriaceae</taxon>
        <taxon>Curtobacterium</taxon>
    </lineage>
</organism>
<dbReference type="InterPro" id="IPR036170">
    <property type="entry name" value="YezG-like_sf"/>
</dbReference>
<comment type="caution">
    <text evidence="1">The sequence shown here is derived from an EMBL/GenBank/DDBJ whole genome shotgun (WGS) entry which is preliminary data.</text>
</comment>
<proteinExistence type="predicted"/>
<accession>A0A4R6DEA0</accession>
<dbReference type="AlphaFoldDB" id="A0A4R6DEA0"/>
<name>A0A4R6DEA0_9MICO</name>
<gene>
    <name evidence="1" type="ORF">EDF64_110152</name>
</gene>
<dbReference type="EMBL" id="SNVW01000010">
    <property type="protein sequence ID" value="TDN42891.1"/>
    <property type="molecule type" value="Genomic_DNA"/>
</dbReference>
<evidence type="ECO:0000313" key="1">
    <source>
        <dbReference type="EMBL" id="TDN42891.1"/>
    </source>
</evidence>
<dbReference type="Proteomes" id="UP000295764">
    <property type="component" value="Unassembled WGS sequence"/>
</dbReference>
<dbReference type="SUPFAM" id="SSF160424">
    <property type="entry name" value="BH3703-like"/>
    <property type="match status" value="1"/>
</dbReference>
<sequence>MGSMEAELAAQNEVAALTMRTLGEGWATCHDVFVEVANTQQLNGILSTFDGQSVQRPTPAIELYGAWSRLRGVMAGADRGAWLTGHLKVSSDGRYSMDFEWDERPVWPSSVGTGGAVQQGRDIERSALLADLLRYPRIPEMTPRWLEELQSLPAPEFRDAVWPSAMLKMQENSDWMVIAEGVKRLLREAILDDELDLLDDDEVADGLLQDVLNQVDAGRLRSIVSVIPSEGTTQDHVWSGIDPSVNAGQALIEYPQLSPQIAQFRDALEGLVGFERSVVRLPGVDGDRSPGVDRD</sequence>
<reference evidence="1 2" key="1">
    <citation type="submission" date="2019-03" db="EMBL/GenBank/DDBJ databases">
        <title>Genomic analyses of the natural microbiome of Caenorhabditis elegans.</title>
        <authorList>
            <person name="Samuel B."/>
        </authorList>
    </citation>
    <scope>NUCLEOTIDE SEQUENCE [LARGE SCALE GENOMIC DNA]</scope>
    <source>
        <strain evidence="1 2">JUb65</strain>
    </source>
</reference>
<evidence type="ECO:0000313" key="2">
    <source>
        <dbReference type="Proteomes" id="UP000295764"/>
    </source>
</evidence>